<accession>A0A915AS61</accession>
<reference evidence="3" key="1">
    <citation type="submission" date="2022-11" db="UniProtKB">
        <authorList>
            <consortium name="WormBaseParasite"/>
        </authorList>
    </citation>
    <scope>IDENTIFICATION</scope>
</reference>
<proteinExistence type="predicted"/>
<feature type="compositionally biased region" description="Polar residues" evidence="1">
    <location>
        <begin position="33"/>
        <end position="43"/>
    </location>
</feature>
<dbReference type="AlphaFoldDB" id="A0A915AS61"/>
<keyword evidence="2" id="KW-1185">Reference proteome</keyword>
<organism evidence="2 3">
    <name type="scientific">Parascaris univalens</name>
    <name type="common">Nematode worm</name>
    <dbReference type="NCBI Taxonomy" id="6257"/>
    <lineage>
        <taxon>Eukaryota</taxon>
        <taxon>Metazoa</taxon>
        <taxon>Ecdysozoa</taxon>
        <taxon>Nematoda</taxon>
        <taxon>Chromadorea</taxon>
        <taxon>Rhabditida</taxon>
        <taxon>Spirurina</taxon>
        <taxon>Ascaridomorpha</taxon>
        <taxon>Ascaridoidea</taxon>
        <taxon>Ascarididae</taxon>
        <taxon>Parascaris</taxon>
    </lineage>
</organism>
<name>A0A915AS61_PARUN</name>
<evidence type="ECO:0000313" key="2">
    <source>
        <dbReference type="Proteomes" id="UP000887569"/>
    </source>
</evidence>
<dbReference type="WBParaSite" id="PgR014X_g009_t01">
    <property type="protein sequence ID" value="PgR014X_g009_t01"/>
    <property type="gene ID" value="PgR014X_g009"/>
</dbReference>
<protein>
    <submittedName>
        <fullName evidence="3">Uncharacterized protein</fullName>
    </submittedName>
</protein>
<evidence type="ECO:0000313" key="3">
    <source>
        <dbReference type="WBParaSite" id="PgR014X_g009_t01"/>
    </source>
</evidence>
<feature type="compositionally biased region" description="Polar residues" evidence="1">
    <location>
        <begin position="53"/>
        <end position="65"/>
    </location>
</feature>
<dbReference type="Proteomes" id="UP000887569">
    <property type="component" value="Unplaced"/>
</dbReference>
<sequence length="114" mass="11841">AEPSVSSVTSSISSPCYSALSELSDTPGKIMRSVTTKSRSVPASSALPFLKKSSPSAHRASNLSSPPFSFSYHPASSEVSGNASRIMRAVAERDNSPFASLTSSISKNSPTSTQ</sequence>
<evidence type="ECO:0000256" key="1">
    <source>
        <dbReference type="SAM" id="MobiDB-lite"/>
    </source>
</evidence>
<feature type="region of interest" description="Disordered" evidence="1">
    <location>
        <begin position="32"/>
        <end position="65"/>
    </location>
</feature>